<proteinExistence type="predicted"/>
<dbReference type="EMBL" id="JBHMBW010000027">
    <property type="protein sequence ID" value="MFB9627081.1"/>
    <property type="molecule type" value="Genomic_DNA"/>
</dbReference>
<dbReference type="Proteomes" id="UP001589532">
    <property type="component" value="Unassembled WGS sequence"/>
</dbReference>
<organism evidence="2 3">
    <name type="scientific">Nonomuraea helvata</name>
    <dbReference type="NCBI Taxonomy" id="37484"/>
    <lineage>
        <taxon>Bacteria</taxon>
        <taxon>Bacillati</taxon>
        <taxon>Actinomycetota</taxon>
        <taxon>Actinomycetes</taxon>
        <taxon>Streptosporangiales</taxon>
        <taxon>Streptosporangiaceae</taxon>
        <taxon>Nonomuraea</taxon>
    </lineage>
</organism>
<feature type="compositionally biased region" description="Basic and acidic residues" evidence="1">
    <location>
        <begin position="18"/>
        <end position="27"/>
    </location>
</feature>
<gene>
    <name evidence="2" type="ORF">ACFFSA_28690</name>
</gene>
<accession>A0ABV5S5X6</accession>
<sequence length="297" mass="33242">MAAAWKGPLVSRLISQGRKLEKAKEDDPAAPPVSSSPVPESRVPRARAEVGAEVIERLARTMPRPSEEVTENLPATLDEREQRDLALCEAALDHLRVAFWIAGRALEVIQKARLYRETHATFEEYCAERWGMSRQHAYRLIREWSLAERLMILSPIGDKIKIGESHVRELLPVKDTHSEEAAEVVFRTVAESDVKVTAELLRQVVGVLPDGEFDREAAVAEIRAFLARGGETVDDEEAPAAAPSRWSARATRVRATLEQLAVRPSRKSTVQAEEVRRFVTESRALLDQIEQTLLADD</sequence>
<evidence type="ECO:0000256" key="1">
    <source>
        <dbReference type="SAM" id="MobiDB-lite"/>
    </source>
</evidence>
<feature type="region of interest" description="Disordered" evidence="1">
    <location>
        <begin position="16"/>
        <end position="47"/>
    </location>
</feature>
<name>A0ABV5S5X6_9ACTN</name>
<protein>
    <submittedName>
        <fullName evidence="2">Uncharacterized protein</fullName>
    </submittedName>
</protein>
<evidence type="ECO:0000313" key="3">
    <source>
        <dbReference type="Proteomes" id="UP001589532"/>
    </source>
</evidence>
<dbReference type="RefSeq" id="WP_344988971.1">
    <property type="nucleotide sequence ID" value="NZ_BAAAXV010000004.1"/>
</dbReference>
<comment type="caution">
    <text evidence="2">The sequence shown here is derived from an EMBL/GenBank/DDBJ whole genome shotgun (WGS) entry which is preliminary data.</text>
</comment>
<feature type="compositionally biased region" description="Low complexity" evidence="1">
    <location>
        <begin position="32"/>
        <end position="41"/>
    </location>
</feature>
<evidence type="ECO:0000313" key="2">
    <source>
        <dbReference type="EMBL" id="MFB9627081.1"/>
    </source>
</evidence>
<keyword evidence="3" id="KW-1185">Reference proteome</keyword>
<reference evidence="2 3" key="1">
    <citation type="submission" date="2024-09" db="EMBL/GenBank/DDBJ databases">
        <authorList>
            <person name="Sun Q."/>
            <person name="Mori K."/>
        </authorList>
    </citation>
    <scope>NUCLEOTIDE SEQUENCE [LARGE SCALE GENOMIC DNA]</scope>
    <source>
        <strain evidence="2 3">JCM 3143</strain>
    </source>
</reference>